<dbReference type="EMBL" id="JARQWQ010000162">
    <property type="protein sequence ID" value="KAK2547922.1"/>
    <property type="molecule type" value="Genomic_DNA"/>
</dbReference>
<feature type="transmembrane region" description="Helical" evidence="6">
    <location>
        <begin position="577"/>
        <end position="603"/>
    </location>
</feature>
<dbReference type="PANTHER" id="PTHR45902:SF4">
    <property type="entry name" value="G-PROTEIN COUPLED RECEPTORS FAMILY 2 PROFILE 2 DOMAIN-CONTAINING PROTEIN"/>
    <property type="match status" value="1"/>
</dbReference>
<dbReference type="CDD" id="cd15039">
    <property type="entry name" value="7tmB3_Methuselah-like"/>
    <property type="match status" value="1"/>
</dbReference>
<evidence type="ECO:0000256" key="2">
    <source>
        <dbReference type="ARBA" id="ARBA00022692"/>
    </source>
</evidence>
<dbReference type="PROSITE" id="PS50958">
    <property type="entry name" value="SMB_2"/>
    <property type="match status" value="1"/>
</dbReference>
<dbReference type="InterPro" id="IPR017981">
    <property type="entry name" value="GPCR_2-like_7TM"/>
</dbReference>
<sequence>MSYRCIMCKKIVNKRQESLLYDACNKWQHRTCNSGVSRETYRDAVKSGVDILWKCESCSASRAILPNFESTRNEGHDQPDFVLKYKGHDVSLRTLLKSNVILPVNTQSFLEKVADQKNSSQQSCQGRCFIDERSDAVMSCYCDKDCKKWGDCCWDFKIRCAEIIGDSSTDSMTCGNINDHSWSGVIMKSTCELNNEYTSDCKNFENLSLSMQRELPMFDAQNNVTYRSIACARCNNADPEKLIPWGLRVTCPDRRTKLPEDKNINTIKTFLKDKCYWNYEPTVNLSRNFKWCVERDTLCESSSQFSGKKLVKELCSSYSMLFSVKVSHYVTHFYRNPHCAICNPQGKQFGKNEDNNDIEGSILPPLGPPLSVLLDISSETFIIEKKRQVTHPSIPTNCSFEAKNCSLLFEGKRCLIIGSAEVNQSSTLHSNAGVFHIPSYKQVGLQHANGNFVSILCPTDEGKRTKEDEIYLTFSGSILSIVSLLFLVVVYLSIKELRNLPGKCLVSLSLALVWYQIIFRLSEVSKDVEGLCKAVAISLHFFFLAAFSWMSIMAFDTAKTFKVQGKHFQYCGISDRIAIAVAMVTPVSLALVFNVVCLTKSVYTIYQLQKGSGQVTSSRSRVPLLLICFKLTAIMGLTWILTLVANWKQASFLQYPATVLNSLQGKWYACRFLEGWGFDFVEAKKKGNQSPFISFSHIDSLF</sequence>
<dbReference type="Gene3D" id="1.20.1070.10">
    <property type="entry name" value="Rhodopsin 7-helix transmembrane proteins"/>
    <property type="match status" value="2"/>
</dbReference>
<evidence type="ECO:0000256" key="3">
    <source>
        <dbReference type="ARBA" id="ARBA00022989"/>
    </source>
</evidence>
<keyword evidence="10" id="KW-1185">Reference proteome</keyword>
<dbReference type="GO" id="GO:0016020">
    <property type="term" value="C:membrane"/>
    <property type="evidence" value="ECO:0007669"/>
    <property type="project" value="UniProtKB-SubCell"/>
</dbReference>
<dbReference type="InterPro" id="IPR036024">
    <property type="entry name" value="Somatomedin_B-like_dom_sf"/>
</dbReference>
<feature type="transmembrane region" description="Helical" evidence="6">
    <location>
        <begin position="470"/>
        <end position="492"/>
    </location>
</feature>
<evidence type="ECO:0000313" key="10">
    <source>
        <dbReference type="Proteomes" id="UP001249851"/>
    </source>
</evidence>
<dbReference type="InterPro" id="IPR000832">
    <property type="entry name" value="GPCR_2_secretin-like"/>
</dbReference>
<feature type="transmembrane region" description="Helical" evidence="6">
    <location>
        <begin position="504"/>
        <end position="522"/>
    </location>
</feature>
<dbReference type="SUPFAM" id="SSF57903">
    <property type="entry name" value="FYVE/PHD zinc finger"/>
    <property type="match status" value="1"/>
</dbReference>
<reference evidence="9" key="2">
    <citation type="journal article" date="2023" name="Science">
        <title>Genomic signatures of disease resistance in endangered staghorn corals.</title>
        <authorList>
            <person name="Vollmer S.V."/>
            <person name="Selwyn J.D."/>
            <person name="Despard B.A."/>
            <person name="Roesel C.L."/>
        </authorList>
    </citation>
    <scope>NUCLEOTIDE SEQUENCE</scope>
    <source>
        <strain evidence="9">K2</strain>
    </source>
</reference>
<dbReference type="InterPro" id="IPR022343">
    <property type="entry name" value="GCR1-cAMP_receptor"/>
</dbReference>
<feature type="transmembrane region" description="Helical" evidence="6">
    <location>
        <begin position="623"/>
        <end position="645"/>
    </location>
</feature>
<evidence type="ECO:0000313" key="9">
    <source>
        <dbReference type="EMBL" id="KAK2547922.1"/>
    </source>
</evidence>
<feature type="transmembrane region" description="Helical" evidence="6">
    <location>
        <begin position="534"/>
        <end position="556"/>
    </location>
</feature>
<keyword evidence="2 6" id="KW-0812">Transmembrane</keyword>
<reference evidence="9" key="1">
    <citation type="journal article" date="2023" name="G3 (Bethesda)">
        <title>Whole genome assembly and annotation of the endangered Caribbean coral Acropora cervicornis.</title>
        <authorList>
            <person name="Selwyn J.D."/>
            <person name="Vollmer S.V."/>
        </authorList>
    </citation>
    <scope>NUCLEOTIDE SEQUENCE</scope>
    <source>
        <strain evidence="9">K2</strain>
    </source>
</reference>
<dbReference type="InterPro" id="IPR013083">
    <property type="entry name" value="Znf_RING/FYVE/PHD"/>
</dbReference>
<feature type="domain" description="G-protein coupled receptors family 2 profile 2" evidence="7">
    <location>
        <begin position="469"/>
        <end position="555"/>
    </location>
</feature>
<dbReference type="InterPro" id="IPR001212">
    <property type="entry name" value="Somatomedin_B_dom"/>
</dbReference>
<feature type="domain" description="SMB" evidence="8">
    <location>
        <begin position="120"/>
        <end position="164"/>
    </location>
</feature>
<accession>A0AAD9USC5</accession>
<dbReference type="InterPro" id="IPR011011">
    <property type="entry name" value="Znf_FYVE_PHD"/>
</dbReference>
<evidence type="ECO:0000256" key="4">
    <source>
        <dbReference type="ARBA" id="ARBA00023136"/>
    </source>
</evidence>
<dbReference type="GO" id="GO:0004930">
    <property type="term" value="F:G protein-coupled receptor activity"/>
    <property type="evidence" value="ECO:0007669"/>
    <property type="project" value="InterPro"/>
</dbReference>
<gene>
    <name evidence="9" type="ORF">P5673_032011</name>
</gene>
<organism evidence="9 10">
    <name type="scientific">Acropora cervicornis</name>
    <name type="common">Staghorn coral</name>
    <dbReference type="NCBI Taxonomy" id="6130"/>
    <lineage>
        <taxon>Eukaryota</taxon>
        <taxon>Metazoa</taxon>
        <taxon>Cnidaria</taxon>
        <taxon>Anthozoa</taxon>
        <taxon>Hexacorallia</taxon>
        <taxon>Scleractinia</taxon>
        <taxon>Astrocoeniina</taxon>
        <taxon>Acroporidae</taxon>
        <taxon>Acropora</taxon>
    </lineage>
</organism>
<name>A0AAD9USC5_ACRCE</name>
<dbReference type="PROSITE" id="PS50261">
    <property type="entry name" value="G_PROTEIN_RECEP_F2_4"/>
    <property type="match status" value="1"/>
</dbReference>
<evidence type="ECO:0000259" key="8">
    <source>
        <dbReference type="PROSITE" id="PS50958"/>
    </source>
</evidence>
<dbReference type="Pfam" id="PF00002">
    <property type="entry name" value="7tm_2"/>
    <property type="match status" value="2"/>
</dbReference>
<comment type="caution">
    <text evidence="9">The sequence shown here is derived from an EMBL/GenBank/DDBJ whole genome shotgun (WGS) entry which is preliminary data.</text>
</comment>
<dbReference type="Pfam" id="PF01033">
    <property type="entry name" value="Somatomedin_B"/>
    <property type="match status" value="1"/>
</dbReference>
<dbReference type="PANTHER" id="PTHR45902">
    <property type="entry name" value="LATROPHILIN RECEPTOR-LIKE PROTEIN A"/>
    <property type="match status" value="1"/>
</dbReference>
<comment type="subcellular location">
    <subcellularLocation>
        <location evidence="1">Membrane</location>
        <topology evidence="1">Multi-pass membrane protein</topology>
    </subcellularLocation>
</comment>
<evidence type="ECO:0000256" key="5">
    <source>
        <dbReference type="ARBA" id="ARBA00023157"/>
    </source>
</evidence>
<evidence type="ECO:0000256" key="1">
    <source>
        <dbReference type="ARBA" id="ARBA00004141"/>
    </source>
</evidence>
<keyword evidence="5" id="KW-1015">Disulfide bond</keyword>
<dbReference type="SMART" id="SM00201">
    <property type="entry name" value="SO"/>
    <property type="match status" value="1"/>
</dbReference>
<evidence type="ECO:0000259" key="7">
    <source>
        <dbReference type="PROSITE" id="PS50261"/>
    </source>
</evidence>
<proteinExistence type="predicted"/>
<dbReference type="AlphaFoldDB" id="A0AAD9USC5"/>
<dbReference type="Gene3D" id="3.30.40.10">
    <property type="entry name" value="Zinc/RING finger domain, C3HC4 (zinc finger)"/>
    <property type="match status" value="1"/>
</dbReference>
<dbReference type="Gene3D" id="4.10.410.20">
    <property type="match status" value="1"/>
</dbReference>
<dbReference type="SUPFAM" id="SSF90188">
    <property type="entry name" value="Somatomedin B domain"/>
    <property type="match status" value="1"/>
</dbReference>
<dbReference type="Proteomes" id="UP001249851">
    <property type="component" value="Unassembled WGS sequence"/>
</dbReference>
<evidence type="ECO:0000256" key="6">
    <source>
        <dbReference type="SAM" id="Phobius"/>
    </source>
</evidence>
<dbReference type="InterPro" id="IPR053231">
    <property type="entry name" value="GPCR_LN-TM7"/>
</dbReference>
<keyword evidence="4 6" id="KW-0472">Membrane</keyword>
<keyword evidence="3 6" id="KW-1133">Transmembrane helix</keyword>
<dbReference type="GO" id="GO:0007166">
    <property type="term" value="P:cell surface receptor signaling pathway"/>
    <property type="evidence" value="ECO:0007669"/>
    <property type="project" value="InterPro"/>
</dbReference>
<keyword evidence="9" id="KW-0675">Receptor</keyword>
<dbReference type="PROSITE" id="PS00524">
    <property type="entry name" value="SMB_1"/>
    <property type="match status" value="1"/>
</dbReference>
<protein>
    <submittedName>
        <fullName evidence="9">Adhesion G protein-coupled receptor E1</fullName>
    </submittedName>
</protein>
<dbReference type="PRINTS" id="PR02001">
    <property type="entry name" value="GCR1CAMPR"/>
</dbReference>